<organism evidence="1 2">
    <name type="scientific">Kolteria novifilia</name>
    <dbReference type="NCBI Taxonomy" id="2527975"/>
    <lineage>
        <taxon>Bacteria</taxon>
        <taxon>Pseudomonadati</taxon>
        <taxon>Planctomycetota</taxon>
        <taxon>Planctomycetia</taxon>
        <taxon>Kolteriales</taxon>
        <taxon>Kolteriaceae</taxon>
        <taxon>Kolteria</taxon>
    </lineage>
</organism>
<dbReference type="GO" id="GO:0005737">
    <property type="term" value="C:cytoplasm"/>
    <property type="evidence" value="ECO:0007669"/>
    <property type="project" value="TreeGrafter"/>
</dbReference>
<dbReference type="EC" id="3.5.99.6" evidence="1"/>
<dbReference type="GO" id="GO:0006046">
    <property type="term" value="P:N-acetylglucosamine catabolic process"/>
    <property type="evidence" value="ECO:0007669"/>
    <property type="project" value="TreeGrafter"/>
</dbReference>
<reference evidence="1 2" key="1">
    <citation type="submission" date="2019-02" db="EMBL/GenBank/DDBJ databases">
        <title>Deep-cultivation of Planctomycetes and their phenomic and genomic characterization uncovers novel biology.</title>
        <authorList>
            <person name="Wiegand S."/>
            <person name="Jogler M."/>
            <person name="Boedeker C."/>
            <person name="Pinto D."/>
            <person name="Vollmers J."/>
            <person name="Rivas-Marin E."/>
            <person name="Kohn T."/>
            <person name="Peeters S.H."/>
            <person name="Heuer A."/>
            <person name="Rast P."/>
            <person name="Oberbeckmann S."/>
            <person name="Bunk B."/>
            <person name="Jeske O."/>
            <person name="Meyerdierks A."/>
            <person name="Storesund J.E."/>
            <person name="Kallscheuer N."/>
            <person name="Luecker S."/>
            <person name="Lage O.M."/>
            <person name="Pohl T."/>
            <person name="Merkel B.J."/>
            <person name="Hornburger P."/>
            <person name="Mueller R.-W."/>
            <person name="Bruemmer F."/>
            <person name="Labrenz M."/>
            <person name="Spormann A.M."/>
            <person name="Op den Camp H."/>
            <person name="Overmann J."/>
            <person name="Amann R."/>
            <person name="Jetten M.S.M."/>
            <person name="Mascher T."/>
            <person name="Medema M.H."/>
            <person name="Devos D.P."/>
            <person name="Kaster A.-K."/>
            <person name="Ovreas L."/>
            <person name="Rohde M."/>
            <person name="Galperin M.Y."/>
            <person name="Jogler C."/>
        </authorList>
    </citation>
    <scope>NUCLEOTIDE SEQUENCE [LARGE SCALE GENOMIC DNA]</scope>
    <source>
        <strain evidence="1 2">Pan216</strain>
    </source>
</reference>
<dbReference type="InterPro" id="IPR004547">
    <property type="entry name" value="Glucosamine6P_isomerase"/>
</dbReference>
<dbReference type="RefSeq" id="WP_145262432.1">
    <property type="nucleotide sequence ID" value="NZ_CP036279.1"/>
</dbReference>
<evidence type="ECO:0000313" key="1">
    <source>
        <dbReference type="EMBL" id="QDU64313.1"/>
    </source>
</evidence>
<dbReference type="GO" id="GO:0004342">
    <property type="term" value="F:glucosamine-6-phosphate deaminase activity"/>
    <property type="evidence" value="ECO:0007669"/>
    <property type="project" value="UniProtKB-EC"/>
</dbReference>
<gene>
    <name evidence="1" type="primary">nagB_4</name>
    <name evidence="1" type="ORF">Pan216_52020</name>
</gene>
<accession>A0A518BBP2</accession>
<sequence>MTRKEEIRTLFEMSPDDMRRRAGERLVVCRDIDALHRHFAASIATEIEVNNARGRRTSLILPVGPTGQYPLLAELINERRIGLERCWFFMMDEQCDENGIVLPPEHPLSFRGVLNELFTSRVRPEFAIPPEQLIFPDHRNVHELEGLIESVGGVDTTYGGIGIHGHLAYNEPAPEVRDSNPRLVELNDFTRTINAIRSEIGGNLEGHPRKGITLGMRQLLGAERLRLYCRNGISLDWANTVLRLALFGEPGDDYPVTHIRGHRDYVVVTDEETARVPRYVV</sequence>
<dbReference type="GO" id="GO:0006043">
    <property type="term" value="P:glucosamine catabolic process"/>
    <property type="evidence" value="ECO:0007669"/>
    <property type="project" value="TreeGrafter"/>
</dbReference>
<dbReference type="EMBL" id="CP036279">
    <property type="protein sequence ID" value="QDU64313.1"/>
    <property type="molecule type" value="Genomic_DNA"/>
</dbReference>
<dbReference type="InterPro" id="IPR037171">
    <property type="entry name" value="NagB/RpiA_transferase-like"/>
</dbReference>
<dbReference type="KEGG" id="knv:Pan216_52020"/>
<protein>
    <submittedName>
        <fullName evidence="1">Glucosamine-6-phosphate deaminase 1</fullName>
        <ecNumber evidence="1">3.5.99.6</ecNumber>
    </submittedName>
</protein>
<dbReference type="GO" id="GO:0019262">
    <property type="term" value="P:N-acetylneuraminate catabolic process"/>
    <property type="evidence" value="ECO:0007669"/>
    <property type="project" value="TreeGrafter"/>
</dbReference>
<keyword evidence="2" id="KW-1185">Reference proteome</keyword>
<evidence type="ECO:0000313" key="2">
    <source>
        <dbReference type="Proteomes" id="UP000317093"/>
    </source>
</evidence>
<dbReference type="SUPFAM" id="SSF100950">
    <property type="entry name" value="NagB/RpiA/CoA transferase-like"/>
    <property type="match status" value="1"/>
</dbReference>
<keyword evidence="1" id="KW-0378">Hydrolase</keyword>
<proteinExistence type="predicted"/>
<dbReference type="OrthoDB" id="9791139at2"/>
<dbReference type="PANTHER" id="PTHR11280">
    <property type="entry name" value="GLUCOSAMINE-6-PHOSPHATE ISOMERASE"/>
    <property type="match status" value="1"/>
</dbReference>
<name>A0A518BBP2_9BACT</name>
<dbReference type="Proteomes" id="UP000317093">
    <property type="component" value="Chromosome"/>
</dbReference>
<dbReference type="PANTHER" id="PTHR11280:SF6">
    <property type="entry name" value="GLUCOSAMINE-6-PHOSPHATE ISOMERASE NAGB"/>
    <property type="match status" value="1"/>
</dbReference>
<dbReference type="Gene3D" id="3.40.50.1360">
    <property type="match status" value="1"/>
</dbReference>
<dbReference type="GO" id="GO:0042802">
    <property type="term" value="F:identical protein binding"/>
    <property type="evidence" value="ECO:0007669"/>
    <property type="project" value="TreeGrafter"/>
</dbReference>
<dbReference type="AlphaFoldDB" id="A0A518BBP2"/>